<dbReference type="PROSITE" id="PS00583">
    <property type="entry name" value="PFKB_KINASES_1"/>
    <property type="match status" value="1"/>
</dbReference>
<keyword evidence="3 5" id="KW-0418">Kinase</keyword>
<dbReference type="PANTHER" id="PTHR43085">
    <property type="entry name" value="HEXOKINASE FAMILY MEMBER"/>
    <property type="match status" value="1"/>
</dbReference>
<dbReference type="Pfam" id="PF00294">
    <property type="entry name" value="PfkB"/>
    <property type="match status" value="1"/>
</dbReference>
<evidence type="ECO:0000256" key="1">
    <source>
        <dbReference type="ARBA" id="ARBA00010688"/>
    </source>
</evidence>
<dbReference type="OrthoDB" id="9813569at2"/>
<dbReference type="SUPFAM" id="SSF53613">
    <property type="entry name" value="Ribokinase-like"/>
    <property type="match status" value="1"/>
</dbReference>
<proteinExistence type="inferred from homology"/>
<accession>A0A134B8U9</accession>
<dbReference type="CDD" id="cd01167">
    <property type="entry name" value="bac_FRK"/>
    <property type="match status" value="1"/>
</dbReference>
<name>A0A134B8U9_9PORP</name>
<dbReference type="InterPro" id="IPR029056">
    <property type="entry name" value="Ribokinase-like"/>
</dbReference>
<evidence type="ECO:0000256" key="2">
    <source>
        <dbReference type="ARBA" id="ARBA00022679"/>
    </source>
</evidence>
<feature type="domain" description="Carbohydrate kinase PfkB" evidence="4">
    <location>
        <begin position="20"/>
        <end position="285"/>
    </location>
</feature>
<evidence type="ECO:0000313" key="5">
    <source>
        <dbReference type="EMBL" id="KXB76372.1"/>
    </source>
</evidence>
<comment type="caution">
    <text evidence="5">The sequence shown here is derived from an EMBL/GenBank/DDBJ whole genome shotgun (WGS) entry which is preliminary data.</text>
</comment>
<gene>
    <name evidence="5" type="ORF">HMPREF3185_00947</name>
</gene>
<evidence type="ECO:0000259" key="4">
    <source>
        <dbReference type="Pfam" id="PF00294"/>
    </source>
</evidence>
<dbReference type="RefSeq" id="WP_060935310.1">
    <property type="nucleotide sequence ID" value="NZ_KQ960438.1"/>
</dbReference>
<dbReference type="InterPro" id="IPR002173">
    <property type="entry name" value="Carboh/pur_kinase_PfkB_CS"/>
</dbReference>
<dbReference type="PROSITE" id="PS00584">
    <property type="entry name" value="PFKB_KINASES_2"/>
    <property type="match status" value="1"/>
</dbReference>
<keyword evidence="6" id="KW-1185">Reference proteome</keyword>
<keyword evidence="2" id="KW-0808">Transferase</keyword>
<dbReference type="Proteomes" id="UP000070224">
    <property type="component" value="Unassembled WGS sequence"/>
</dbReference>
<organism evidence="5 6">
    <name type="scientific">Porphyromonas somerae</name>
    <dbReference type="NCBI Taxonomy" id="322095"/>
    <lineage>
        <taxon>Bacteria</taxon>
        <taxon>Pseudomonadati</taxon>
        <taxon>Bacteroidota</taxon>
        <taxon>Bacteroidia</taxon>
        <taxon>Bacteroidales</taxon>
        <taxon>Porphyromonadaceae</taxon>
        <taxon>Porphyromonas</taxon>
    </lineage>
</organism>
<dbReference type="Gene3D" id="3.40.1190.20">
    <property type="match status" value="1"/>
</dbReference>
<dbReference type="PATRIC" id="fig|322095.3.peg.935"/>
<dbReference type="InterPro" id="IPR011611">
    <property type="entry name" value="PfkB_dom"/>
</dbReference>
<comment type="similarity">
    <text evidence="1">Belongs to the carbohydrate kinase PfkB family.</text>
</comment>
<evidence type="ECO:0000256" key="3">
    <source>
        <dbReference type="ARBA" id="ARBA00022777"/>
    </source>
</evidence>
<dbReference type="InterPro" id="IPR050306">
    <property type="entry name" value="PfkB_Carbo_kinase"/>
</dbReference>
<dbReference type="PANTHER" id="PTHR43085:SF57">
    <property type="entry name" value="CARBOHYDRATE KINASE PFKB DOMAIN-CONTAINING PROTEIN"/>
    <property type="match status" value="1"/>
</dbReference>
<protein>
    <submittedName>
        <fullName evidence="5">Kinase, PfkB family</fullName>
    </submittedName>
</protein>
<sequence length="293" mass="31745">MKKYTIVGIGELLFDVFPDRKALGGAPTNFAFHCQQLGHEAISVSAVGRDTLGEEIKAELQARQLPAILQETDYPTGTVQVTLSATGSPTYEISEGVAWDHIAFTDELRALAQRTDAVCFGSLAQRHEASRTAILSFLKAMPEGSLRIFDINLRLQYYTRETIHTSLEHADILKLNDEEVPIVARLLGLEGDMEAVCRQVLTDYSLRAVILTRGANGCSIYHEKGSVFHPSACIKVADTVGAGDSFTAGFISALLAGRSHLEAVALATRVAAFVCSHHGAMPTLPSEYRVVEA</sequence>
<dbReference type="STRING" id="322095.HMPREF3185_00947"/>
<dbReference type="EMBL" id="LSDK01000065">
    <property type="protein sequence ID" value="KXB76372.1"/>
    <property type="molecule type" value="Genomic_DNA"/>
</dbReference>
<reference evidence="6" key="1">
    <citation type="submission" date="2016-01" db="EMBL/GenBank/DDBJ databases">
        <authorList>
            <person name="Mitreva M."/>
            <person name="Pepin K.H."/>
            <person name="Mihindukulasuriya K.A."/>
            <person name="Fulton R."/>
            <person name="Fronick C."/>
            <person name="O'Laughlin M."/>
            <person name="Miner T."/>
            <person name="Herter B."/>
            <person name="Rosa B.A."/>
            <person name="Cordes M."/>
            <person name="Tomlinson C."/>
            <person name="Wollam A."/>
            <person name="Palsikar V.B."/>
            <person name="Mardis E.R."/>
            <person name="Wilson R.K."/>
        </authorList>
    </citation>
    <scope>NUCLEOTIDE SEQUENCE [LARGE SCALE GENOMIC DNA]</scope>
    <source>
        <strain evidence="6">KA00683</strain>
    </source>
</reference>
<dbReference type="AlphaFoldDB" id="A0A134B8U9"/>
<dbReference type="GO" id="GO:0016301">
    <property type="term" value="F:kinase activity"/>
    <property type="evidence" value="ECO:0007669"/>
    <property type="project" value="UniProtKB-KW"/>
</dbReference>
<evidence type="ECO:0000313" key="6">
    <source>
        <dbReference type="Proteomes" id="UP000070224"/>
    </source>
</evidence>